<proteinExistence type="predicted"/>
<feature type="signal peptide" evidence="1">
    <location>
        <begin position="1"/>
        <end position="21"/>
    </location>
</feature>
<dbReference type="AlphaFoldDB" id="A0A5B6TD97"/>
<evidence type="ECO:0000313" key="3">
    <source>
        <dbReference type="Proteomes" id="UP000324133"/>
    </source>
</evidence>
<dbReference type="EMBL" id="VKKY01000002">
    <property type="protein sequence ID" value="KAA3438136.1"/>
    <property type="molecule type" value="Genomic_DNA"/>
</dbReference>
<dbReference type="Proteomes" id="UP000324133">
    <property type="component" value="Unassembled WGS sequence"/>
</dbReference>
<name>A0A5B6TD97_9BACT</name>
<organism evidence="2 3">
    <name type="scientific">Rufibacter hautae</name>
    <dbReference type="NCBI Taxonomy" id="2595005"/>
    <lineage>
        <taxon>Bacteria</taxon>
        <taxon>Pseudomonadati</taxon>
        <taxon>Bacteroidota</taxon>
        <taxon>Cytophagia</taxon>
        <taxon>Cytophagales</taxon>
        <taxon>Hymenobacteraceae</taxon>
        <taxon>Rufibacter</taxon>
    </lineage>
</organism>
<accession>A0A5B6TD97</accession>
<sequence>MKINAKSIFLFTLGLTYSALGFSQTNAPQGLDAQMNLNRLASGATSNVRVFDNRYEGVKGSPYFLESWAPGEIEIKANNTGKTEVIKDLKLKYDVFSNLLVAVIPQSKDTLQIGTQPVISFRLDVPTGDNKLEFRRIKEARELDPALSDAFFAVLYDSQNGKATVLKRIAKKKIEANFKGPYSAGQNYDEIVDETSYYVVANGKMKKVKLNRKSLLEAFPEKADQIKSFISSQKLAMSSEADLIKAVTYYQSL</sequence>
<reference evidence="2 3" key="1">
    <citation type="submission" date="2019-07" db="EMBL/GenBank/DDBJ databases">
        <title>Rufibacter sp. nov., isolated from lake sediment.</title>
        <authorList>
            <person name="Qu J.-H."/>
        </authorList>
    </citation>
    <scope>NUCLEOTIDE SEQUENCE [LARGE SCALE GENOMIC DNA]</scope>
    <source>
        <strain evidence="2 3">NBS58-1</strain>
    </source>
</reference>
<keyword evidence="1" id="KW-0732">Signal</keyword>
<gene>
    <name evidence="2" type="ORF">FOA19_12795</name>
</gene>
<protein>
    <submittedName>
        <fullName evidence="2">Uncharacterized protein</fullName>
    </submittedName>
</protein>
<evidence type="ECO:0000313" key="2">
    <source>
        <dbReference type="EMBL" id="KAA3438136.1"/>
    </source>
</evidence>
<comment type="caution">
    <text evidence="2">The sequence shown here is derived from an EMBL/GenBank/DDBJ whole genome shotgun (WGS) entry which is preliminary data.</text>
</comment>
<evidence type="ECO:0000256" key="1">
    <source>
        <dbReference type="SAM" id="SignalP"/>
    </source>
</evidence>
<keyword evidence="3" id="KW-1185">Reference proteome</keyword>
<dbReference type="RefSeq" id="WP_149091196.1">
    <property type="nucleotide sequence ID" value="NZ_VKKY01000002.1"/>
</dbReference>
<feature type="chain" id="PRO_5022980850" evidence="1">
    <location>
        <begin position="22"/>
        <end position="253"/>
    </location>
</feature>
<dbReference type="OrthoDB" id="934917at2"/>